<dbReference type="PANTHER" id="PTHR12815">
    <property type="entry name" value="SORTING AND ASSEMBLY MACHINERY SAMM50 PROTEIN FAMILY MEMBER"/>
    <property type="match status" value="1"/>
</dbReference>
<dbReference type="Pfam" id="PF07244">
    <property type="entry name" value="POTRA"/>
    <property type="match status" value="5"/>
</dbReference>
<dbReference type="Gene3D" id="3.10.20.310">
    <property type="entry name" value="membrane protein fhac"/>
    <property type="match status" value="5"/>
</dbReference>
<keyword evidence="7 8" id="KW-0998">Cell outer membrane</keyword>
<dbReference type="KEGG" id="acr:Acry_2444"/>
<dbReference type="NCBIfam" id="TIGR03303">
    <property type="entry name" value="OM_YaeT"/>
    <property type="match status" value="1"/>
</dbReference>
<evidence type="ECO:0000259" key="10">
    <source>
        <dbReference type="PROSITE" id="PS51779"/>
    </source>
</evidence>
<feature type="signal peptide" evidence="8">
    <location>
        <begin position="1"/>
        <end position="30"/>
    </location>
</feature>
<dbReference type="InterPro" id="IPR023707">
    <property type="entry name" value="OM_assembly_BamA"/>
</dbReference>
<evidence type="ECO:0000256" key="3">
    <source>
        <dbReference type="ARBA" id="ARBA00022692"/>
    </source>
</evidence>
<dbReference type="GO" id="GO:0043165">
    <property type="term" value="P:Gram-negative-bacterium-type cell outer membrane assembly"/>
    <property type="evidence" value="ECO:0007669"/>
    <property type="project" value="UniProtKB-UniRule"/>
</dbReference>
<dbReference type="HAMAP" id="MF_01430">
    <property type="entry name" value="OM_assembly_BamA"/>
    <property type="match status" value="1"/>
</dbReference>
<dbReference type="EMBL" id="CP000697">
    <property type="protein sequence ID" value="ABQ31637.1"/>
    <property type="molecule type" value="Genomic_DNA"/>
</dbReference>
<dbReference type="PROSITE" id="PS51779">
    <property type="entry name" value="POTRA"/>
    <property type="match status" value="4"/>
</dbReference>
<feature type="domain" description="POTRA" evidence="10">
    <location>
        <begin position="364"/>
        <end position="440"/>
    </location>
</feature>
<dbReference type="eggNOG" id="COG4775">
    <property type="taxonomic scope" value="Bacteria"/>
</dbReference>
<feature type="domain" description="POTRA" evidence="10">
    <location>
        <begin position="282"/>
        <end position="361"/>
    </location>
</feature>
<gene>
    <name evidence="8" type="primary">bamA</name>
    <name evidence="11" type="ordered locus">Acry_2444</name>
</gene>
<keyword evidence="6 8" id="KW-0472">Membrane</keyword>
<keyword evidence="2 8" id="KW-1134">Transmembrane beta strand</keyword>
<dbReference type="HOGENOM" id="CLU_007664_1_2_5"/>
<comment type="subunit">
    <text evidence="8">Part of the Bam complex.</text>
</comment>
<evidence type="ECO:0000313" key="12">
    <source>
        <dbReference type="Proteomes" id="UP000000245"/>
    </source>
</evidence>
<protein>
    <recommendedName>
        <fullName evidence="8 9">Outer membrane protein assembly factor BamA</fullName>
    </recommendedName>
</protein>
<keyword evidence="12" id="KW-1185">Reference proteome</keyword>
<organism evidence="11 12">
    <name type="scientific">Acidiphilium cryptum (strain JF-5)</name>
    <dbReference type="NCBI Taxonomy" id="349163"/>
    <lineage>
        <taxon>Bacteria</taxon>
        <taxon>Pseudomonadati</taxon>
        <taxon>Pseudomonadota</taxon>
        <taxon>Alphaproteobacteria</taxon>
        <taxon>Acetobacterales</taxon>
        <taxon>Acidocellaceae</taxon>
        <taxon>Acidiphilium</taxon>
    </lineage>
</organism>
<accession>A5G1A5</accession>
<dbReference type="GO" id="GO:0009279">
    <property type="term" value="C:cell outer membrane"/>
    <property type="evidence" value="ECO:0007669"/>
    <property type="project" value="UniProtKB-SubCell"/>
</dbReference>
<evidence type="ECO:0000256" key="9">
    <source>
        <dbReference type="NCBIfam" id="TIGR03303"/>
    </source>
</evidence>
<feature type="domain" description="POTRA" evidence="10">
    <location>
        <begin position="43"/>
        <end position="110"/>
    </location>
</feature>
<keyword evidence="4 8" id="KW-0732">Signal</keyword>
<dbReference type="PIRSF" id="PIRSF006076">
    <property type="entry name" value="OM_assembly_OMP85"/>
    <property type="match status" value="1"/>
</dbReference>
<evidence type="ECO:0000256" key="1">
    <source>
        <dbReference type="ARBA" id="ARBA00004370"/>
    </source>
</evidence>
<feature type="domain" description="POTRA" evidence="10">
    <location>
        <begin position="111"/>
        <end position="186"/>
    </location>
</feature>
<dbReference type="PANTHER" id="PTHR12815:SF23">
    <property type="entry name" value="OUTER MEMBRANE PROTEIN ASSEMBLY FACTOR BAMA"/>
    <property type="match status" value="1"/>
</dbReference>
<dbReference type="GO" id="GO:0051205">
    <property type="term" value="P:protein insertion into membrane"/>
    <property type="evidence" value="ECO:0007669"/>
    <property type="project" value="UniProtKB-UniRule"/>
</dbReference>
<evidence type="ECO:0000256" key="6">
    <source>
        <dbReference type="ARBA" id="ARBA00023136"/>
    </source>
</evidence>
<sequence length="785" mass="86018" precursor="true">MGRQSLRRLRLALMTTACLAPVFLAPVAPAATLPHSAAAATGGRIAAIEVRGNQRIDASTILSYILLRPGDRFSQRRMDLSLKTLYATGLFHTVSLTRQGNDLVVDVQENPVVNQVFFRGNSVLTDANLKKVVSLKPGSVFTPAAAAADTRTILDQYAKQGHYSATVTPEIVKLPENRVNVVFRCHDGPETLISRIDFIGNRHYGQTRLREVISSRENAWFRFLSSSDEYNPERVKYDEALLSRFYFHHGYADFKVKSATAQLAPDRKSFFLTFVVDEGPRYHIASVKVESSVTNLSAKSLRALVPIEKGDIFDGDAIQTAVKNISKAAQNRGFAFAQVVPDVHENHANHTIDLTFRVVEGPKVYVNDVVIRGNTRTEDQVIRRQVELAPGDAYNQDAVDQSKQNLENLGYFKKQDGVKIATSPTSTPDRVNLDVDVAEQATGQFSLGGGYSTDLGALANIGLSQNNFLGTGISASISALLAQKGTQFNLGVTNPYFLGRNLIAGFDLFRTDTYNSTAYVFSERSIGGDLRLGFRYNDHVSQAFTYTLSTRDIYNIASSASLYILSEEGKTTLSQLGTTLTFDYRNNRIDPSSGEILALSGDFAGLGGTAKYIRLEARGAYYIPLERYFGDKAWVLEFDGHVGKIFGIEGYRTTLADRFFLGGDSMLGFQTGGAGPHDTQYGDSIGGNFIWTQDTVLHFPLPVSPDLGVSGFAFTDIGSLTGVSPITVNGQTLGVYDNAAPRISAGVGVAWNTPFGLIDLSYAQPIKKYKYDQVEQFRVSFGTRF</sequence>
<feature type="chain" id="PRO_5009006903" description="Outer membrane protein assembly factor BamA" evidence="8">
    <location>
        <begin position="31"/>
        <end position="785"/>
    </location>
</feature>
<comment type="similarity">
    <text evidence="8">Belongs to the BamA family.</text>
</comment>
<dbReference type="InterPro" id="IPR034746">
    <property type="entry name" value="POTRA"/>
</dbReference>
<dbReference type="Pfam" id="PF01103">
    <property type="entry name" value="Omp85"/>
    <property type="match status" value="1"/>
</dbReference>
<dbReference type="InterPro" id="IPR039910">
    <property type="entry name" value="D15-like"/>
</dbReference>
<evidence type="ECO:0000256" key="5">
    <source>
        <dbReference type="ARBA" id="ARBA00022737"/>
    </source>
</evidence>
<evidence type="ECO:0000313" key="11">
    <source>
        <dbReference type="EMBL" id="ABQ31637.1"/>
    </source>
</evidence>
<reference evidence="11 12" key="1">
    <citation type="submission" date="2007-05" db="EMBL/GenBank/DDBJ databases">
        <title>Complete sequence of chromosome of Acidiphilium cryptum JF-5.</title>
        <authorList>
            <consortium name="US DOE Joint Genome Institute"/>
            <person name="Copeland A."/>
            <person name="Lucas S."/>
            <person name="Lapidus A."/>
            <person name="Barry K."/>
            <person name="Detter J.C."/>
            <person name="Glavina del Rio T."/>
            <person name="Hammon N."/>
            <person name="Israni S."/>
            <person name="Dalin E."/>
            <person name="Tice H."/>
            <person name="Pitluck S."/>
            <person name="Sims D."/>
            <person name="Brettin T."/>
            <person name="Bruce D."/>
            <person name="Han C."/>
            <person name="Schmutz J."/>
            <person name="Larimer F."/>
            <person name="Land M."/>
            <person name="Hauser L."/>
            <person name="Kyrpides N."/>
            <person name="Kim E."/>
            <person name="Magnuson T."/>
            <person name="Richardson P."/>
        </authorList>
    </citation>
    <scope>NUCLEOTIDE SEQUENCE [LARGE SCALE GENOMIC DNA]</scope>
    <source>
        <strain evidence="11 12">JF-5</strain>
    </source>
</reference>
<evidence type="ECO:0000256" key="7">
    <source>
        <dbReference type="ARBA" id="ARBA00023237"/>
    </source>
</evidence>
<name>A5G1A5_ACICJ</name>
<dbReference type="Proteomes" id="UP000000245">
    <property type="component" value="Chromosome"/>
</dbReference>
<dbReference type="InterPro" id="IPR000184">
    <property type="entry name" value="Bac_surfAg_D15"/>
</dbReference>
<dbReference type="InterPro" id="IPR010827">
    <property type="entry name" value="BamA/TamA_POTRA"/>
</dbReference>
<proteinExistence type="inferred from homology"/>
<comment type="subcellular location">
    <subcellularLocation>
        <location evidence="8">Cell outer membrane</location>
    </subcellularLocation>
    <subcellularLocation>
        <location evidence="1">Membrane</location>
    </subcellularLocation>
</comment>
<keyword evidence="3 8" id="KW-0812">Transmembrane</keyword>
<dbReference type="Gene3D" id="2.40.160.50">
    <property type="entry name" value="membrane protein fhac: a member of the omp85/tpsb transporter family"/>
    <property type="match status" value="1"/>
</dbReference>
<dbReference type="STRING" id="349163.Acry_2444"/>
<evidence type="ECO:0000256" key="2">
    <source>
        <dbReference type="ARBA" id="ARBA00022452"/>
    </source>
</evidence>
<evidence type="ECO:0000256" key="8">
    <source>
        <dbReference type="HAMAP-Rule" id="MF_01430"/>
    </source>
</evidence>
<comment type="function">
    <text evidence="8">Part of the outer membrane protein assembly complex, which is involved in assembly and insertion of beta-barrel proteins into the outer membrane.</text>
</comment>
<dbReference type="AlphaFoldDB" id="A5G1A5"/>
<keyword evidence="5 8" id="KW-0677">Repeat</keyword>
<evidence type="ECO:0000256" key="4">
    <source>
        <dbReference type="ARBA" id="ARBA00022729"/>
    </source>
</evidence>